<dbReference type="InterPro" id="IPR015943">
    <property type="entry name" value="WD40/YVTN_repeat-like_dom_sf"/>
</dbReference>
<evidence type="ECO:0000256" key="1">
    <source>
        <dbReference type="ARBA" id="ARBA00022574"/>
    </source>
</evidence>
<dbReference type="PANTHER" id="PTHR19854:SF1">
    <property type="entry name" value="GUANINE NUCLEOTIDE-BINDING PROTEIN SUBUNIT BETA-LIKE PROTEIN 1"/>
    <property type="match status" value="1"/>
</dbReference>
<dbReference type="Gene3D" id="2.130.10.10">
    <property type="entry name" value="YVTN repeat-like/Quinoprotein amine dehydrogenase"/>
    <property type="match status" value="2"/>
</dbReference>
<proteinExistence type="inferred from homology"/>
<evidence type="ECO:0000256" key="3">
    <source>
        <dbReference type="ARBA" id="ARBA00037338"/>
    </source>
</evidence>
<comment type="subunit">
    <text evidence="5">Component of the ASTRA chromatin remodeling machinery complex.</text>
</comment>
<feature type="region of interest" description="Disordered" evidence="8">
    <location>
        <begin position="382"/>
        <end position="414"/>
    </location>
</feature>
<dbReference type="Pfam" id="PF00400">
    <property type="entry name" value="WD40"/>
    <property type="match status" value="1"/>
</dbReference>
<sequence>MLHPSQSAVSGSGMLPPATPAYILRGHSCAIHALKFYAGNSRLLSGDAEGWIIAWDLVTRRAAASWRAHSGSILSVEGTEVGGERRIFTHGRDHKLRVWRLNLSDEDLMSKTLPVDEAGRAQREILEPWLLHSLDVNALNFCAFSYCYLAPEMLQATGLESVYGDQPQFLMAVANSISEGGIDVFHLPSQRRVSKIVPDPSAKTGMLMAVDMFITSTKQLCIASGYEDGTAMVHVLKGNVSPTLRLLNAQETWSWEKVYSVRAHSQPVLSLSTSPGSDKQWFITSSADAVLAKHPLPNTDPDVVMQREVESKPLQTVNTKHAGQQGLKVRSDGKIFATAGWDKRTRVYSCKSMKELAVLKWHREGCFAIAFAELDVNPAVSNRSTAEAGSPKTEDEKCTHQPNKMALTSSRPTTGGLTAIKERRNIKAMATHWLVAGGKDCKISLWDIY</sequence>
<feature type="compositionally biased region" description="Polar residues" evidence="8">
    <location>
        <begin position="400"/>
        <end position="414"/>
    </location>
</feature>
<keyword evidence="10" id="KW-1185">Reference proteome</keyword>
<gene>
    <name evidence="9" type="ORF">AAP_04643</name>
</gene>
<evidence type="ECO:0000256" key="7">
    <source>
        <dbReference type="PROSITE-ProRule" id="PRU00221"/>
    </source>
</evidence>
<keyword evidence="1 7" id="KW-0853">WD repeat</keyword>
<name>A0A167WHF9_9EURO</name>
<evidence type="ECO:0000313" key="10">
    <source>
        <dbReference type="Proteomes" id="UP000242877"/>
    </source>
</evidence>
<organism evidence="9 10">
    <name type="scientific">Ascosphaera apis ARSEF 7405</name>
    <dbReference type="NCBI Taxonomy" id="392613"/>
    <lineage>
        <taxon>Eukaryota</taxon>
        <taxon>Fungi</taxon>
        <taxon>Dikarya</taxon>
        <taxon>Ascomycota</taxon>
        <taxon>Pezizomycotina</taxon>
        <taxon>Eurotiomycetes</taxon>
        <taxon>Eurotiomycetidae</taxon>
        <taxon>Onygenales</taxon>
        <taxon>Ascosphaeraceae</taxon>
        <taxon>Ascosphaera</taxon>
    </lineage>
</organism>
<protein>
    <recommendedName>
        <fullName evidence="6">ASTRA-associated protein 1</fullName>
    </recommendedName>
</protein>
<keyword evidence="2" id="KW-0677">Repeat</keyword>
<dbReference type="PANTHER" id="PTHR19854">
    <property type="entry name" value="TRANSDUCIN BETA-LIKE 3"/>
    <property type="match status" value="1"/>
</dbReference>
<dbReference type="OrthoDB" id="7668193at2759"/>
<evidence type="ECO:0000256" key="6">
    <source>
        <dbReference type="ARBA" id="ARBA00040563"/>
    </source>
</evidence>
<evidence type="ECO:0000256" key="2">
    <source>
        <dbReference type="ARBA" id="ARBA00022737"/>
    </source>
</evidence>
<evidence type="ECO:0000256" key="4">
    <source>
        <dbReference type="ARBA" id="ARBA00037931"/>
    </source>
</evidence>
<comment type="function">
    <text evidence="3">Component of the ASTRA complex involved in chromatin remodeling.</text>
</comment>
<evidence type="ECO:0000256" key="8">
    <source>
        <dbReference type="SAM" id="MobiDB-lite"/>
    </source>
</evidence>
<comment type="similarity">
    <text evidence="4">Belongs to the WD repeat ASA1 family.</text>
</comment>
<evidence type="ECO:0000256" key="5">
    <source>
        <dbReference type="ARBA" id="ARBA00038749"/>
    </source>
</evidence>
<comment type="caution">
    <text evidence="9">The sequence shown here is derived from an EMBL/GenBank/DDBJ whole genome shotgun (WGS) entry which is preliminary data.</text>
</comment>
<accession>A0A167WHF9</accession>
<dbReference type="PROSITE" id="PS50082">
    <property type="entry name" value="WD_REPEATS_2"/>
    <property type="match status" value="2"/>
</dbReference>
<feature type="repeat" description="WD" evidence="7">
    <location>
        <begin position="24"/>
        <end position="65"/>
    </location>
</feature>
<feature type="repeat" description="WD" evidence="7">
    <location>
        <begin position="434"/>
        <end position="449"/>
    </location>
</feature>
<dbReference type="InterPro" id="IPR001680">
    <property type="entry name" value="WD40_rpt"/>
</dbReference>
<dbReference type="VEuPathDB" id="FungiDB:AAP_04643"/>
<dbReference type="SMART" id="SM00320">
    <property type="entry name" value="WD40"/>
    <property type="match status" value="5"/>
</dbReference>
<dbReference type="EMBL" id="AZGZ01000023">
    <property type="protein sequence ID" value="KZZ88851.1"/>
    <property type="molecule type" value="Genomic_DNA"/>
</dbReference>
<dbReference type="InterPro" id="IPR019775">
    <property type="entry name" value="WD40_repeat_CS"/>
</dbReference>
<dbReference type="AlphaFoldDB" id="A0A167WHF9"/>
<reference evidence="9 10" key="1">
    <citation type="journal article" date="2016" name="Genome Biol. Evol.">
        <title>Divergent and convergent evolution of fungal pathogenicity.</title>
        <authorList>
            <person name="Shang Y."/>
            <person name="Xiao G."/>
            <person name="Zheng P."/>
            <person name="Cen K."/>
            <person name="Zhan S."/>
            <person name="Wang C."/>
        </authorList>
    </citation>
    <scope>NUCLEOTIDE SEQUENCE [LARGE SCALE GENOMIC DNA]</scope>
    <source>
        <strain evidence="9 10">ARSEF 7405</strain>
    </source>
</reference>
<dbReference type="InterPro" id="IPR036322">
    <property type="entry name" value="WD40_repeat_dom_sf"/>
</dbReference>
<dbReference type="SUPFAM" id="SSF50978">
    <property type="entry name" value="WD40 repeat-like"/>
    <property type="match status" value="1"/>
</dbReference>
<evidence type="ECO:0000313" key="9">
    <source>
        <dbReference type="EMBL" id="KZZ88851.1"/>
    </source>
</evidence>
<dbReference type="PROSITE" id="PS00678">
    <property type="entry name" value="WD_REPEATS_1"/>
    <property type="match status" value="1"/>
</dbReference>
<dbReference type="Proteomes" id="UP000242877">
    <property type="component" value="Unassembled WGS sequence"/>
</dbReference>